<dbReference type="AlphaFoldDB" id="A0A1Q9BU27"/>
<organism evidence="2 3">
    <name type="scientific">Symbiodinium microadriaticum</name>
    <name type="common">Dinoflagellate</name>
    <name type="synonym">Zooxanthella microadriatica</name>
    <dbReference type="NCBI Taxonomy" id="2951"/>
    <lineage>
        <taxon>Eukaryota</taxon>
        <taxon>Sar</taxon>
        <taxon>Alveolata</taxon>
        <taxon>Dinophyceae</taxon>
        <taxon>Suessiales</taxon>
        <taxon>Symbiodiniaceae</taxon>
        <taxon>Symbiodinium</taxon>
    </lineage>
</organism>
<evidence type="ECO:0000313" key="2">
    <source>
        <dbReference type="EMBL" id="OLP74110.1"/>
    </source>
</evidence>
<keyword evidence="3" id="KW-1185">Reference proteome</keyword>
<dbReference type="Proteomes" id="UP000186817">
    <property type="component" value="Unassembled WGS sequence"/>
</dbReference>
<reference evidence="2 3" key="1">
    <citation type="submission" date="2016-02" db="EMBL/GenBank/DDBJ databases">
        <title>Genome analysis of coral dinoflagellate symbionts highlights evolutionary adaptations to a symbiotic lifestyle.</title>
        <authorList>
            <person name="Aranda M."/>
            <person name="Li Y."/>
            <person name="Liew Y.J."/>
            <person name="Baumgarten S."/>
            <person name="Simakov O."/>
            <person name="Wilson M."/>
            <person name="Piel J."/>
            <person name="Ashoor H."/>
            <person name="Bougouffa S."/>
            <person name="Bajic V.B."/>
            <person name="Ryu T."/>
            <person name="Ravasi T."/>
            <person name="Bayer T."/>
            <person name="Micklem G."/>
            <person name="Kim H."/>
            <person name="Bhak J."/>
            <person name="Lajeunesse T.C."/>
            <person name="Voolstra C.R."/>
        </authorList>
    </citation>
    <scope>NUCLEOTIDE SEQUENCE [LARGE SCALE GENOMIC DNA]</scope>
    <source>
        <strain evidence="2 3">CCMP2467</strain>
    </source>
</reference>
<name>A0A1Q9BU27_SYMMI</name>
<feature type="region of interest" description="Disordered" evidence="1">
    <location>
        <begin position="1"/>
        <end position="52"/>
    </location>
</feature>
<comment type="caution">
    <text evidence="2">The sequence shown here is derived from an EMBL/GenBank/DDBJ whole genome shotgun (WGS) entry which is preliminary data.</text>
</comment>
<evidence type="ECO:0000313" key="3">
    <source>
        <dbReference type="Proteomes" id="UP000186817"/>
    </source>
</evidence>
<feature type="compositionally biased region" description="Basic and acidic residues" evidence="1">
    <location>
        <begin position="27"/>
        <end position="43"/>
    </location>
</feature>
<gene>
    <name evidence="2" type="ORF">AK812_SmicGene46449</name>
</gene>
<sequence>MQSMSGRSSKALARHRSGGTDLQGGHRPGEENRAETVVSERQKLCSGPQDSSSEFLGVLGAARIGVL</sequence>
<proteinExistence type="predicted"/>
<protein>
    <submittedName>
        <fullName evidence="2">Uncharacterized protein</fullName>
    </submittedName>
</protein>
<dbReference type="EMBL" id="LSRX01004250">
    <property type="protein sequence ID" value="OLP74110.1"/>
    <property type="molecule type" value="Genomic_DNA"/>
</dbReference>
<accession>A0A1Q9BU27</accession>
<evidence type="ECO:0000256" key="1">
    <source>
        <dbReference type="SAM" id="MobiDB-lite"/>
    </source>
</evidence>